<feature type="compositionally biased region" description="Pro residues" evidence="1">
    <location>
        <begin position="436"/>
        <end position="445"/>
    </location>
</feature>
<reference evidence="2 3" key="1">
    <citation type="submission" date="2015-09" db="EMBL/GenBank/DDBJ databases">
        <title>Atta colombica WGS genome.</title>
        <authorList>
            <person name="Nygaard S."/>
            <person name="Hu H."/>
            <person name="Boomsma J."/>
            <person name="Zhang G."/>
        </authorList>
    </citation>
    <scope>NUCLEOTIDE SEQUENCE [LARGE SCALE GENOMIC DNA]</scope>
    <source>
        <strain evidence="2">Treedump-2</strain>
        <tissue evidence="2">Whole body</tissue>
    </source>
</reference>
<dbReference type="EMBL" id="KQ976738">
    <property type="protein sequence ID" value="KYM75691.1"/>
    <property type="molecule type" value="Genomic_DNA"/>
</dbReference>
<feature type="region of interest" description="Disordered" evidence="1">
    <location>
        <begin position="415"/>
        <end position="445"/>
    </location>
</feature>
<feature type="compositionally biased region" description="Basic and acidic residues" evidence="1">
    <location>
        <begin position="652"/>
        <end position="662"/>
    </location>
</feature>
<feature type="region of interest" description="Disordered" evidence="1">
    <location>
        <begin position="834"/>
        <end position="868"/>
    </location>
</feature>
<dbReference type="PANTHER" id="PTHR37970">
    <property type="entry name" value="PROTEIN CBG08587"/>
    <property type="match status" value="1"/>
</dbReference>
<feature type="compositionally biased region" description="Polar residues" evidence="1">
    <location>
        <begin position="890"/>
        <end position="899"/>
    </location>
</feature>
<dbReference type="STRING" id="520822.A0A195AU39"/>
<feature type="compositionally biased region" description="Basic and acidic residues" evidence="1">
    <location>
        <begin position="704"/>
        <end position="714"/>
    </location>
</feature>
<feature type="region of interest" description="Disordered" evidence="1">
    <location>
        <begin position="885"/>
        <end position="946"/>
    </location>
</feature>
<feature type="region of interest" description="Disordered" evidence="1">
    <location>
        <begin position="808"/>
        <end position="827"/>
    </location>
</feature>
<feature type="compositionally biased region" description="Basic and acidic residues" evidence="1">
    <location>
        <begin position="351"/>
        <end position="364"/>
    </location>
</feature>
<feature type="compositionally biased region" description="Polar residues" evidence="1">
    <location>
        <begin position="324"/>
        <end position="335"/>
    </location>
</feature>
<feature type="compositionally biased region" description="Basic and acidic residues" evidence="1">
    <location>
        <begin position="920"/>
        <end position="930"/>
    </location>
</feature>
<evidence type="ECO:0000313" key="3">
    <source>
        <dbReference type="Proteomes" id="UP000078540"/>
    </source>
</evidence>
<evidence type="ECO:0000256" key="1">
    <source>
        <dbReference type="SAM" id="MobiDB-lite"/>
    </source>
</evidence>
<keyword evidence="3" id="KW-1185">Reference proteome</keyword>
<evidence type="ECO:0000313" key="2">
    <source>
        <dbReference type="EMBL" id="KYM75691.1"/>
    </source>
</evidence>
<dbReference type="PANTHER" id="PTHR37970:SF1">
    <property type="entry name" value="SERINE-RICH ADHESIN FOR PLATELETS"/>
    <property type="match status" value="1"/>
</dbReference>
<feature type="compositionally biased region" description="Polar residues" evidence="1">
    <location>
        <begin position="908"/>
        <end position="919"/>
    </location>
</feature>
<feature type="region of interest" description="Disordered" evidence="1">
    <location>
        <begin position="639"/>
        <end position="720"/>
    </location>
</feature>
<name>A0A195AU39_9HYME</name>
<feature type="compositionally biased region" description="Basic and acidic residues" evidence="1">
    <location>
        <begin position="415"/>
        <end position="426"/>
    </location>
</feature>
<protein>
    <recommendedName>
        <fullName evidence="4">Serine-rich adhesin for platelets</fullName>
    </recommendedName>
</protein>
<feature type="compositionally biased region" description="Basic and acidic residues" evidence="1">
    <location>
        <begin position="372"/>
        <end position="389"/>
    </location>
</feature>
<dbReference type="Proteomes" id="UP000078540">
    <property type="component" value="Unassembled WGS sequence"/>
</dbReference>
<gene>
    <name evidence="2" type="ORF">ALC53_13754</name>
</gene>
<sequence length="1423" mass="157961">MSTQCNRFVQNAWKKELCSNCFKPKEEHAPADDILRLNVEKASTNLKIDHLQLQSILRDKTVCRKDQRKKNVGFPESLTEVIGYGGDDFSDGEEDRDGIQIDSSAKSEDLVPDSEEERALFDLTRANTNFNTVTANLTNVETNNSSHDVSKSSTASPTKSFASLMLGKIQRDADGRKTTLLVSVTPFGGEESVPTAKRPTDRKINTINLQTSPFIRLKSGDDGSSDNTVEAAKKLSGAERNKIEEQEQKSPPELGKIVDMPLITSANMISIMRRETTADTVNTDTVKKVETTAQKYLSVSKVDKNNATSVPLNTVLAKKTEIETSSEMSTQSVLSNDVGESVKRTMTSKSDCAKQDQGKEERVELVSLTPLKNEETLESDRSMNVDNGKEAPSSQIREVEGECEGAERKKFCFDSSRELAGEPDGKADEEEVTEPPALPTSPPPIIITEPRPSFLHGSVNTDLKTKPAVPQKPATFSAKTNLNDGPFAVRKIFNGDYVLPPPSVQTVASRSAQSLGMQDMSSRCLTKKNVTNEILSEPDQVSPTITTQISESGYPAKTPLKSSLSPLFTSIITPPVLRNYPMSNGEEMEDNVMLDEEFPEITPVSVSTMELIRSPNKRRIAPRPPESMEDLMPVSSLFARNPGATLKSDSPVVREKEKRERSSSCSPKFRKAVCDLPDPTNESAKQPIESVPRRTISLSQDSLTTEKDVREEKKRGRNRKGFSLKRFLRMGTRKDMDVITGQTSGARTDEIPSTPQPKPRLEIIHPLELDGAAVEVVGNDRTIARMNEDQTDSCGAKNDGLRMARLPPSIAARPGKPPPPPRNQSLEDWSRLDLADKPVRPPPPRAEIKLNVASRNDKTSKATWRPSTTSDSIYANLAAEDVTGEVRSALTPSKPQRTASMRDRAISQPVTKRSLGTSAEDQHRDYDRLATARPTSESPKPAPDDIHAKIECESITIIELQHENINMNNIHTLHPISNDSHMYECLSSSPECDSNLELRHGSGNGFRAACKRKSDSSAIIGESKAHHQLSFVRSISLPYCGSETESELYAPYTFYTGDEGAEEDQDWKNADDELRMGRLRQRRGRTIVHRSLEDNYGAVVVANHEALAQFLEQENQIVQFPSSLRALKNANPRLKHFNVDTLLSVSIGRRIFCPATWNDQNVTLCIAFDLAMPMPQKDFYLTPIIEFVDKVPKEIIEKVQPSRNEDVEATISILPCLNVITIQSFGAMSKDISGEGASRETSFVFLQLVNALKSLQARGIEDASKSLNDVVLCREDVYYRLYLLQGRLNIDPSEESSEERVSLCECALIALQQLHLTDELPLIQDLLIREKAVTLSQVKSVLEFSLWGPADVPLGGPREREVALQRWLDLERANVLHALIKTKAALTVIDEYQLLFLVRTTAKIMSEASMLLDEQRKRLAQRC</sequence>
<proteinExistence type="predicted"/>
<evidence type="ECO:0008006" key="4">
    <source>
        <dbReference type="Google" id="ProtNLM"/>
    </source>
</evidence>
<accession>A0A195AU39</accession>
<organism evidence="2 3">
    <name type="scientific">Atta colombica</name>
    <dbReference type="NCBI Taxonomy" id="520822"/>
    <lineage>
        <taxon>Eukaryota</taxon>
        <taxon>Metazoa</taxon>
        <taxon>Ecdysozoa</taxon>
        <taxon>Arthropoda</taxon>
        <taxon>Hexapoda</taxon>
        <taxon>Insecta</taxon>
        <taxon>Pterygota</taxon>
        <taxon>Neoptera</taxon>
        <taxon>Endopterygota</taxon>
        <taxon>Hymenoptera</taxon>
        <taxon>Apocrita</taxon>
        <taxon>Aculeata</taxon>
        <taxon>Formicoidea</taxon>
        <taxon>Formicidae</taxon>
        <taxon>Myrmicinae</taxon>
        <taxon>Atta</taxon>
    </lineage>
</organism>
<feature type="region of interest" description="Disordered" evidence="1">
    <location>
        <begin position="324"/>
        <end position="401"/>
    </location>
</feature>